<name>A0A1T4NX87_9FIRM</name>
<sequence>MFNETPVSEKALAYLKKYGLWGLIGLGLLVYGLLPGGGQNQEVPVSAPATSQRDSDIASAERELETKATDILRQVAGAGEIKVRVVLKATENRNFAVNSNITRRTTQEKDERGGNRTITEVTEQNQLVLTRNGSQEVPVMVQAVRPPIEGVVVAATGARDPVIKAQLANTVATLFHIPVHRVTVIAAQ</sequence>
<accession>A0A1T4NX87</accession>
<evidence type="ECO:0000313" key="2">
    <source>
        <dbReference type="EMBL" id="SJZ83843.1"/>
    </source>
</evidence>
<protein>
    <submittedName>
        <fullName evidence="2">Stage III sporulation protein AG</fullName>
    </submittedName>
</protein>
<dbReference type="EMBL" id="FUXM01000008">
    <property type="protein sequence ID" value="SJZ83843.1"/>
    <property type="molecule type" value="Genomic_DNA"/>
</dbReference>
<gene>
    <name evidence="2" type="ORF">SAMN02745885_01075</name>
</gene>
<evidence type="ECO:0000256" key="1">
    <source>
        <dbReference type="SAM" id="Phobius"/>
    </source>
</evidence>
<dbReference type="Proteomes" id="UP000189933">
    <property type="component" value="Unassembled WGS sequence"/>
</dbReference>
<reference evidence="3" key="1">
    <citation type="submission" date="2017-02" db="EMBL/GenBank/DDBJ databases">
        <authorList>
            <person name="Varghese N."/>
            <person name="Submissions S."/>
        </authorList>
    </citation>
    <scope>NUCLEOTIDE SEQUENCE [LARGE SCALE GENOMIC DNA]</scope>
    <source>
        <strain evidence="3">DSM 16521</strain>
    </source>
</reference>
<keyword evidence="1" id="KW-0472">Membrane</keyword>
<dbReference type="AlphaFoldDB" id="A0A1T4NX87"/>
<evidence type="ECO:0000313" key="3">
    <source>
        <dbReference type="Proteomes" id="UP000189933"/>
    </source>
</evidence>
<proteinExistence type="predicted"/>
<keyword evidence="1" id="KW-0812">Transmembrane</keyword>
<feature type="transmembrane region" description="Helical" evidence="1">
    <location>
        <begin position="18"/>
        <end position="34"/>
    </location>
</feature>
<keyword evidence="3" id="KW-1185">Reference proteome</keyword>
<keyword evidence="1" id="KW-1133">Transmembrane helix</keyword>
<organism evidence="2 3">
    <name type="scientific">Carboxydocella sporoproducens DSM 16521</name>
    <dbReference type="NCBI Taxonomy" id="1121270"/>
    <lineage>
        <taxon>Bacteria</taxon>
        <taxon>Bacillati</taxon>
        <taxon>Bacillota</taxon>
        <taxon>Clostridia</taxon>
        <taxon>Eubacteriales</taxon>
        <taxon>Clostridiales Family XVI. Incertae Sedis</taxon>
        <taxon>Carboxydocella</taxon>
    </lineage>
</organism>